<protein>
    <submittedName>
        <fullName evidence="1">Smoothelin-like protein 2-like</fullName>
    </submittedName>
</protein>
<accession>A0A4D9F101</accession>
<proteinExistence type="predicted"/>
<dbReference type="EMBL" id="QXTE01000017">
    <property type="protein sequence ID" value="TFK13058.1"/>
    <property type="molecule type" value="Genomic_DNA"/>
</dbReference>
<dbReference type="AlphaFoldDB" id="A0A4D9F101"/>
<dbReference type="Proteomes" id="UP000297703">
    <property type="component" value="Unassembled WGS sequence"/>
</dbReference>
<gene>
    <name evidence="1" type="ORF">DR999_PMT03479</name>
</gene>
<keyword evidence="2" id="KW-1185">Reference proteome</keyword>
<name>A0A4D9F101_9SAUR</name>
<evidence type="ECO:0000313" key="2">
    <source>
        <dbReference type="Proteomes" id="UP000297703"/>
    </source>
</evidence>
<reference evidence="1 2" key="2">
    <citation type="submission" date="2019-04" db="EMBL/GenBank/DDBJ databases">
        <title>The genome sequence of big-headed turtle.</title>
        <authorList>
            <person name="Gong S."/>
        </authorList>
    </citation>
    <scope>NUCLEOTIDE SEQUENCE [LARGE SCALE GENOMIC DNA]</scope>
    <source>
        <strain evidence="1">DO16091913</strain>
        <tissue evidence="1">Muscle</tissue>
    </source>
</reference>
<reference evidence="1 2" key="1">
    <citation type="submission" date="2019-04" db="EMBL/GenBank/DDBJ databases">
        <title>Draft genome of the big-headed turtle Platysternon megacephalum.</title>
        <authorList>
            <person name="Gong S."/>
        </authorList>
    </citation>
    <scope>NUCLEOTIDE SEQUENCE [LARGE SCALE GENOMIC DNA]</scope>
    <source>
        <strain evidence="1">DO16091913</strain>
        <tissue evidence="1">Muscle</tissue>
    </source>
</reference>
<comment type="caution">
    <text evidence="1">The sequence shown here is derived from an EMBL/GenBank/DDBJ whole genome shotgun (WGS) entry which is preliminary data.</text>
</comment>
<evidence type="ECO:0000313" key="1">
    <source>
        <dbReference type="EMBL" id="TFK13058.1"/>
    </source>
</evidence>
<sequence length="107" mass="12503">MRETDNFFKTLFCSCCLTFRKRKTPQIASVQFSYLYVMCLMQYSPESNLVPVVGEEEQSCILPSIERERSRETMEMCTFLMCVSMLYTPVPMPESFNNKRLAVKNTP</sequence>
<organism evidence="1 2">
    <name type="scientific">Platysternon megacephalum</name>
    <name type="common">big-headed turtle</name>
    <dbReference type="NCBI Taxonomy" id="55544"/>
    <lineage>
        <taxon>Eukaryota</taxon>
        <taxon>Metazoa</taxon>
        <taxon>Chordata</taxon>
        <taxon>Craniata</taxon>
        <taxon>Vertebrata</taxon>
        <taxon>Euteleostomi</taxon>
        <taxon>Archelosauria</taxon>
        <taxon>Testudinata</taxon>
        <taxon>Testudines</taxon>
        <taxon>Cryptodira</taxon>
        <taxon>Durocryptodira</taxon>
        <taxon>Testudinoidea</taxon>
        <taxon>Platysternidae</taxon>
        <taxon>Platysternon</taxon>
    </lineage>
</organism>